<evidence type="ECO:0000256" key="8">
    <source>
        <dbReference type="SAM" id="Phobius"/>
    </source>
</evidence>
<proteinExistence type="predicted"/>
<dbReference type="SUPFAM" id="SSF46894">
    <property type="entry name" value="C-terminal effector domain of the bipartite response regulators"/>
    <property type="match status" value="1"/>
</dbReference>
<dbReference type="EMBL" id="UGYZ01000001">
    <property type="protein sequence ID" value="SUI97706.1"/>
    <property type="molecule type" value="Genomic_DNA"/>
</dbReference>
<protein>
    <submittedName>
        <fullName evidence="11">Response regulator ArlR</fullName>
    </submittedName>
</protein>
<dbReference type="PROSITE" id="PS51755">
    <property type="entry name" value="OMPR_PHOB"/>
    <property type="match status" value="1"/>
</dbReference>
<keyword evidence="5" id="KW-0804">Transcription</keyword>
<dbReference type="Pfam" id="PF00072">
    <property type="entry name" value="Response_reg"/>
    <property type="match status" value="1"/>
</dbReference>
<dbReference type="InterPro" id="IPR036388">
    <property type="entry name" value="WH-like_DNA-bd_sf"/>
</dbReference>
<organism evidence="11 12">
    <name type="scientific">Sporosarcina pasteurii</name>
    <name type="common">Bacillus pasteurii</name>
    <dbReference type="NCBI Taxonomy" id="1474"/>
    <lineage>
        <taxon>Bacteria</taxon>
        <taxon>Bacillati</taxon>
        <taxon>Bacillota</taxon>
        <taxon>Bacilli</taxon>
        <taxon>Bacillales</taxon>
        <taxon>Caryophanaceae</taxon>
        <taxon>Sporosarcina</taxon>
    </lineage>
</organism>
<dbReference type="InterPro" id="IPR016032">
    <property type="entry name" value="Sig_transdc_resp-reg_C-effctor"/>
</dbReference>
<dbReference type="GO" id="GO:0000976">
    <property type="term" value="F:transcription cis-regulatory region binding"/>
    <property type="evidence" value="ECO:0007669"/>
    <property type="project" value="TreeGrafter"/>
</dbReference>
<keyword evidence="3" id="KW-0805">Transcription regulation</keyword>
<dbReference type="Proteomes" id="UP000254519">
    <property type="component" value="Unassembled WGS sequence"/>
</dbReference>
<feature type="transmembrane region" description="Helical" evidence="8">
    <location>
        <begin position="237"/>
        <end position="259"/>
    </location>
</feature>
<dbReference type="InterPro" id="IPR001867">
    <property type="entry name" value="OmpR/PhoB-type_DNA-bd"/>
</dbReference>
<gene>
    <name evidence="11" type="primary">arlR_1</name>
    <name evidence="11" type="ORF">NCTC4822_00001</name>
</gene>
<dbReference type="CDD" id="cd17574">
    <property type="entry name" value="REC_OmpR"/>
    <property type="match status" value="1"/>
</dbReference>
<evidence type="ECO:0000259" key="10">
    <source>
        <dbReference type="PROSITE" id="PS51755"/>
    </source>
</evidence>
<feature type="domain" description="Response regulatory" evidence="9">
    <location>
        <begin position="4"/>
        <end position="118"/>
    </location>
</feature>
<dbReference type="Pfam" id="PF00486">
    <property type="entry name" value="Trans_reg_C"/>
    <property type="match status" value="1"/>
</dbReference>
<dbReference type="CDD" id="cd00383">
    <property type="entry name" value="trans_reg_C"/>
    <property type="match status" value="1"/>
</dbReference>
<dbReference type="InterPro" id="IPR039420">
    <property type="entry name" value="WalR-like"/>
</dbReference>
<keyword evidence="4 7" id="KW-0238">DNA-binding</keyword>
<feature type="DNA-binding region" description="OmpR/PhoB-type" evidence="7">
    <location>
        <begin position="130"/>
        <end position="235"/>
    </location>
</feature>
<dbReference type="GO" id="GO:0000156">
    <property type="term" value="F:phosphorelay response regulator activity"/>
    <property type="evidence" value="ECO:0007669"/>
    <property type="project" value="TreeGrafter"/>
</dbReference>
<dbReference type="GO" id="GO:0005829">
    <property type="term" value="C:cytosol"/>
    <property type="evidence" value="ECO:0007669"/>
    <property type="project" value="TreeGrafter"/>
</dbReference>
<keyword evidence="8" id="KW-0472">Membrane</keyword>
<feature type="domain" description="OmpR/PhoB-type" evidence="10">
    <location>
        <begin position="130"/>
        <end position="235"/>
    </location>
</feature>
<dbReference type="AlphaFoldDB" id="A0A380B9L0"/>
<dbReference type="Gene3D" id="1.10.10.10">
    <property type="entry name" value="Winged helix-like DNA-binding domain superfamily/Winged helix DNA-binding domain"/>
    <property type="match status" value="1"/>
</dbReference>
<dbReference type="GO" id="GO:0006355">
    <property type="term" value="P:regulation of DNA-templated transcription"/>
    <property type="evidence" value="ECO:0007669"/>
    <property type="project" value="InterPro"/>
</dbReference>
<evidence type="ECO:0000313" key="11">
    <source>
        <dbReference type="EMBL" id="SUI97706.1"/>
    </source>
</evidence>
<evidence type="ECO:0000256" key="5">
    <source>
        <dbReference type="ARBA" id="ARBA00023163"/>
    </source>
</evidence>
<evidence type="ECO:0000256" key="2">
    <source>
        <dbReference type="ARBA" id="ARBA00023012"/>
    </source>
</evidence>
<dbReference type="PROSITE" id="PS50110">
    <property type="entry name" value="RESPONSE_REGULATORY"/>
    <property type="match status" value="1"/>
</dbReference>
<dbReference type="InterPro" id="IPR001789">
    <property type="entry name" value="Sig_transdc_resp-reg_receiver"/>
</dbReference>
<keyword evidence="1 6" id="KW-0597">Phosphoprotein</keyword>
<dbReference type="InterPro" id="IPR011006">
    <property type="entry name" value="CheY-like_superfamily"/>
</dbReference>
<evidence type="ECO:0000256" key="3">
    <source>
        <dbReference type="ARBA" id="ARBA00023015"/>
    </source>
</evidence>
<dbReference type="Gene3D" id="3.40.50.2300">
    <property type="match status" value="1"/>
</dbReference>
<evidence type="ECO:0000256" key="4">
    <source>
        <dbReference type="ARBA" id="ARBA00023125"/>
    </source>
</evidence>
<dbReference type="Gene3D" id="6.10.250.690">
    <property type="match status" value="1"/>
</dbReference>
<evidence type="ECO:0000313" key="12">
    <source>
        <dbReference type="Proteomes" id="UP000254519"/>
    </source>
</evidence>
<dbReference type="SMART" id="SM00862">
    <property type="entry name" value="Trans_reg_C"/>
    <property type="match status" value="1"/>
</dbReference>
<keyword evidence="12" id="KW-1185">Reference proteome</keyword>
<keyword evidence="8" id="KW-1133">Transmembrane helix</keyword>
<evidence type="ECO:0000259" key="9">
    <source>
        <dbReference type="PROSITE" id="PS50110"/>
    </source>
</evidence>
<dbReference type="PANTHER" id="PTHR48111:SF22">
    <property type="entry name" value="REGULATOR OF RPOS"/>
    <property type="match status" value="1"/>
</dbReference>
<dbReference type="GO" id="GO:0032993">
    <property type="term" value="C:protein-DNA complex"/>
    <property type="evidence" value="ECO:0007669"/>
    <property type="project" value="TreeGrafter"/>
</dbReference>
<reference evidence="11 12" key="1">
    <citation type="submission" date="2018-06" db="EMBL/GenBank/DDBJ databases">
        <authorList>
            <consortium name="Pathogen Informatics"/>
            <person name="Doyle S."/>
        </authorList>
    </citation>
    <scope>NUCLEOTIDE SEQUENCE [LARGE SCALE GENOMIC DNA]</scope>
    <source>
        <strain evidence="12">ATCC 11859 / DSM 33 / NCIB 8841 / NCTC 4822</strain>
    </source>
</reference>
<evidence type="ECO:0000256" key="6">
    <source>
        <dbReference type="PROSITE-ProRule" id="PRU00169"/>
    </source>
</evidence>
<sequence length="275" mass="32223">MKERILIIEDEENIARVLQLELEFEGYEIGIAHTGPDGLIQYREHKWDLILLDLMLPGLNGLDVLRRIRATENHTPVILLTAKNEVEDKVAGLDLGANDYVTKPFEIEELLARIRAALRFSNGGQAKKDEHLYEFCGLSLHEQTREVKREDRQIELTPREFDLLLHLLKHPNQVLSREQLLDAVWGFDYYGRYECGRCLYSFMSGRKSRSQERARSFKRFEELDTCSKKTMKIRTKIHLFSTLLMFVILILTNTGVYFYSKKWHTTRNASNFKVK</sequence>
<keyword evidence="8" id="KW-0812">Transmembrane</keyword>
<dbReference type="SUPFAM" id="SSF52172">
    <property type="entry name" value="CheY-like"/>
    <property type="match status" value="1"/>
</dbReference>
<dbReference type="FunFam" id="3.40.50.2300:FF:000001">
    <property type="entry name" value="DNA-binding response regulator PhoB"/>
    <property type="match status" value="1"/>
</dbReference>
<keyword evidence="2" id="KW-0902">Two-component regulatory system</keyword>
<accession>A0A380B9L0</accession>
<name>A0A380B9L0_SPOPA</name>
<dbReference type="SMART" id="SM00448">
    <property type="entry name" value="REC"/>
    <property type="match status" value="1"/>
</dbReference>
<dbReference type="PANTHER" id="PTHR48111">
    <property type="entry name" value="REGULATOR OF RPOS"/>
    <property type="match status" value="1"/>
</dbReference>
<evidence type="ECO:0000256" key="1">
    <source>
        <dbReference type="ARBA" id="ARBA00022553"/>
    </source>
</evidence>
<feature type="modified residue" description="4-aspartylphosphate" evidence="6">
    <location>
        <position position="53"/>
    </location>
</feature>
<evidence type="ECO:0000256" key="7">
    <source>
        <dbReference type="PROSITE-ProRule" id="PRU01091"/>
    </source>
</evidence>